<evidence type="ECO:0000256" key="3">
    <source>
        <dbReference type="ARBA" id="ARBA00019010"/>
    </source>
</evidence>
<keyword evidence="6" id="KW-0479">Metal-binding</keyword>
<dbReference type="EMBL" id="UOGK01000673">
    <property type="protein sequence ID" value="VAX42296.1"/>
    <property type="molecule type" value="Genomic_DNA"/>
</dbReference>
<evidence type="ECO:0000256" key="4">
    <source>
        <dbReference type="ARBA" id="ARBA00022490"/>
    </source>
</evidence>
<keyword evidence="9" id="KW-0460">Magnesium</keyword>
<organism evidence="11">
    <name type="scientific">hydrothermal vent metagenome</name>
    <dbReference type="NCBI Taxonomy" id="652676"/>
    <lineage>
        <taxon>unclassified sequences</taxon>
        <taxon>metagenomes</taxon>
        <taxon>ecological metagenomes</taxon>
    </lineage>
</organism>
<keyword evidence="4" id="KW-0963">Cytoplasm</keyword>
<dbReference type="GO" id="GO:0005524">
    <property type="term" value="F:ATP binding"/>
    <property type="evidence" value="ECO:0007669"/>
    <property type="project" value="UniProtKB-KW"/>
</dbReference>
<keyword evidence="7" id="KW-0547">Nucleotide-binding</keyword>
<comment type="subcellular location">
    <subcellularLocation>
        <location evidence="1">Cytoplasm</location>
    </subcellularLocation>
</comment>
<gene>
    <name evidence="11" type="ORF">MNBD_PLANCTO03-54</name>
</gene>
<dbReference type="GO" id="GO:0046872">
    <property type="term" value="F:metal ion binding"/>
    <property type="evidence" value="ECO:0007669"/>
    <property type="project" value="UniProtKB-KW"/>
</dbReference>
<dbReference type="InterPro" id="IPR003442">
    <property type="entry name" value="T6A_TsaE"/>
</dbReference>
<reference evidence="11" key="1">
    <citation type="submission" date="2018-06" db="EMBL/GenBank/DDBJ databases">
        <authorList>
            <person name="Zhirakovskaya E."/>
        </authorList>
    </citation>
    <scope>NUCLEOTIDE SEQUENCE</scope>
</reference>
<proteinExistence type="inferred from homology"/>
<evidence type="ECO:0000256" key="10">
    <source>
        <dbReference type="ARBA" id="ARBA00032441"/>
    </source>
</evidence>
<sequence>MHLDFASNSLAETDALGCALAGILQPGDTLALLGDLGTGKTTLVRAIATARGIDPALVSSPTFVIVNEYPSPRQTDPPLVHVDAYRLTSADDLD</sequence>
<keyword evidence="5" id="KW-0819">tRNA processing</keyword>
<dbReference type="AlphaFoldDB" id="A0A3B1DHM9"/>
<evidence type="ECO:0000256" key="8">
    <source>
        <dbReference type="ARBA" id="ARBA00022840"/>
    </source>
</evidence>
<dbReference type="Pfam" id="PF02367">
    <property type="entry name" value="TsaE"/>
    <property type="match status" value="1"/>
</dbReference>
<accession>A0A3B1DHM9</accession>
<comment type="similarity">
    <text evidence="2">Belongs to the TsaE family.</text>
</comment>
<feature type="non-terminal residue" evidence="11">
    <location>
        <position position="94"/>
    </location>
</feature>
<dbReference type="GO" id="GO:0005737">
    <property type="term" value="C:cytoplasm"/>
    <property type="evidence" value="ECO:0007669"/>
    <property type="project" value="UniProtKB-SubCell"/>
</dbReference>
<protein>
    <recommendedName>
        <fullName evidence="3">tRNA threonylcarbamoyladenosine biosynthesis protein TsaE</fullName>
    </recommendedName>
    <alternativeName>
        <fullName evidence="10">t(6)A37 threonylcarbamoyladenosine biosynthesis protein TsaE</fullName>
    </alternativeName>
</protein>
<evidence type="ECO:0000256" key="2">
    <source>
        <dbReference type="ARBA" id="ARBA00007599"/>
    </source>
</evidence>
<evidence type="ECO:0000256" key="7">
    <source>
        <dbReference type="ARBA" id="ARBA00022741"/>
    </source>
</evidence>
<keyword evidence="8" id="KW-0067">ATP-binding</keyword>
<evidence type="ECO:0000313" key="11">
    <source>
        <dbReference type="EMBL" id="VAX42296.1"/>
    </source>
</evidence>
<name>A0A3B1DHM9_9ZZZZ</name>
<evidence type="ECO:0000256" key="6">
    <source>
        <dbReference type="ARBA" id="ARBA00022723"/>
    </source>
</evidence>
<dbReference type="GO" id="GO:0002949">
    <property type="term" value="P:tRNA threonylcarbamoyladenosine modification"/>
    <property type="evidence" value="ECO:0007669"/>
    <property type="project" value="InterPro"/>
</dbReference>
<evidence type="ECO:0000256" key="5">
    <source>
        <dbReference type="ARBA" id="ARBA00022694"/>
    </source>
</evidence>
<evidence type="ECO:0000256" key="9">
    <source>
        <dbReference type="ARBA" id="ARBA00022842"/>
    </source>
</evidence>
<dbReference type="SUPFAM" id="SSF52540">
    <property type="entry name" value="P-loop containing nucleoside triphosphate hydrolases"/>
    <property type="match status" value="1"/>
</dbReference>
<dbReference type="InterPro" id="IPR027417">
    <property type="entry name" value="P-loop_NTPase"/>
</dbReference>
<dbReference type="PANTHER" id="PTHR33540:SF2">
    <property type="entry name" value="TRNA THREONYLCARBAMOYLADENOSINE BIOSYNTHESIS PROTEIN TSAE"/>
    <property type="match status" value="1"/>
</dbReference>
<evidence type="ECO:0000256" key="1">
    <source>
        <dbReference type="ARBA" id="ARBA00004496"/>
    </source>
</evidence>
<dbReference type="Gene3D" id="3.40.50.300">
    <property type="entry name" value="P-loop containing nucleotide triphosphate hydrolases"/>
    <property type="match status" value="1"/>
</dbReference>
<dbReference type="PANTHER" id="PTHR33540">
    <property type="entry name" value="TRNA THREONYLCARBAMOYLADENOSINE BIOSYNTHESIS PROTEIN TSAE"/>
    <property type="match status" value="1"/>
</dbReference>